<dbReference type="InterPro" id="IPR003661">
    <property type="entry name" value="HisK_dim/P_dom"/>
</dbReference>
<dbReference type="InterPro" id="IPR005467">
    <property type="entry name" value="His_kinase_dom"/>
</dbReference>
<dbReference type="InterPro" id="IPR050736">
    <property type="entry name" value="Sensor_HK_Regulatory"/>
</dbReference>
<dbReference type="EMBL" id="BMOD01000017">
    <property type="protein sequence ID" value="GGJ47514.1"/>
    <property type="molecule type" value="Genomic_DNA"/>
</dbReference>
<keyword evidence="3" id="KW-0597">Phosphoprotein</keyword>
<dbReference type="InterPro" id="IPR035965">
    <property type="entry name" value="PAS-like_dom_sf"/>
</dbReference>
<evidence type="ECO:0000313" key="11">
    <source>
        <dbReference type="Proteomes" id="UP000632222"/>
    </source>
</evidence>
<gene>
    <name evidence="10" type="ORF">GCM10008938_36870</name>
</gene>
<dbReference type="Pfam" id="PF02518">
    <property type="entry name" value="HATPase_c"/>
    <property type="match status" value="1"/>
</dbReference>
<evidence type="ECO:0000256" key="3">
    <source>
        <dbReference type="ARBA" id="ARBA00022553"/>
    </source>
</evidence>
<keyword evidence="11" id="KW-1185">Reference proteome</keyword>
<keyword evidence="6" id="KW-0902">Two-component regulatory system</keyword>
<evidence type="ECO:0000256" key="6">
    <source>
        <dbReference type="ARBA" id="ARBA00023012"/>
    </source>
</evidence>
<dbReference type="Pfam" id="PF08447">
    <property type="entry name" value="PAS_3"/>
    <property type="match status" value="2"/>
</dbReference>
<dbReference type="NCBIfam" id="TIGR00229">
    <property type="entry name" value="sensory_box"/>
    <property type="match status" value="2"/>
</dbReference>
<evidence type="ECO:0000256" key="4">
    <source>
        <dbReference type="ARBA" id="ARBA00022679"/>
    </source>
</evidence>
<dbReference type="InterPro" id="IPR036890">
    <property type="entry name" value="HATPase_C_sf"/>
</dbReference>
<evidence type="ECO:0000256" key="1">
    <source>
        <dbReference type="ARBA" id="ARBA00000085"/>
    </source>
</evidence>
<evidence type="ECO:0000259" key="8">
    <source>
        <dbReference type="PROSITE" id="PS50112"/>
    </source>
</evidence>
<dbReference type="InterPro" id="IPR004358">
    <property type="entry name" value="Sig_transdc_His_kin-like_C"/>
</dbReference>
<dbReference type="InterPro" id="IPR013656">
    <property type="entry name" value="PAS_4"/>
</dbReference>
<dbReference type="EC" id="2.7.13.3" evidence="2"/>
<dbReference type="InterPro" id="IPR000014">
    <property type="entry name" value="PAS"/>
</dbReference>
<dbReference type="InterPro" id="IPR003594">
    <property type="entry name" value="HATPase_dom"/>
</dbReference>
<dbReference type="SMART" id="SM00091">
    <property type="entry name" value="PAS"/>
    <property type="match status" value="3"/>
</dbReference>
<dbReference type="SMART" id="SM00387">
    <property type="entry name" value="HATPase_c"/>
    <property type="match status" value="1"/>
</dbReference>
<dbReference type="InterPro" id="IPR000700">
    <property type="entry name" value="PAS-assoc_C"/>
</dbReference>
<feature type="domain" description="PAS" evidence="8">
    <location>
        <begin position="122"/>
        <end position="191"/>
    </location>
</feature>
<dbReference type="Pfam" id="PF00512">
    <property type="entry name" value="HisKA"/>
    <property type="match status" value="1"/>
</dbReference>
<dbReference type="InterPro" id="IPR001610">
    <property type="entry name" value="PAC"/>
</dbReference>
<dbReference type="InterPro" id="IPR036097">
    <property type="entry name" value="HisK_dim/P_sf"/>
</dbReference>
<sequence length="613" mass="69687">MTSGPLQRVDPMACQMLDALDEPAWLANREGTEFINNQLFLQMFPAHPGDPAELEDMLHPEDQDRIALFLSQHFQGDQPFKTAFRARGRTQQHLWYELKVHPLRHAGEVTGWLGRVKPLESSADHLAAILEHLPMAINVMDLSGEIIMMNSHQERASHTTREHYLGKTVQEVSPQYTEIFRQVIEEVHRTGKALAPREYLTAAGEWWRSFHFPVKAADGRWLGVGNASLNITEQKKAEQRALTQQRFLQQLTDEVPATIQIRNIQTGEVVFRNLYTTLVLGFTPEEFQAMTPEQQFTLVPPEDLPRIMGVTERIKNLQPGESIEDEYRLKHKDGHWRWLFGRSTVFTWDDQGQALESLTVGLDITRRKQTELELEASEKRLQHLLEGHRRFVSDASHEIKTPIAGIQGNLEVLLRYADIPEEEKREIIQDCHREAARLGRLVQDLLHLARSGSGMLMVQDEVRLDQLVQDTLRDFESIRGQRELQLGDVPECVVEGDPDRLKQLLVILVGNALKYTPDGGKVTVDLQDHDRWVLLHVTDTGIGIAEKDLHRVFERYFRADHSALGKDPGGTGLGLPIARWIVQEHGGEIHLESDLGKGTTVVVKLPAPAITPH</sequence>
<evidence type="ECO:0000259" key="9">
    <source>
        <dbReference type="PROSITE" id="PS50113"/>
    </source>
</evidence>
<comment type="catalytic activity">
    <reaction evidence="1">
        <text>ATP + protein L-histidine = ADP + protein N-phospho-L-histidine.</text>
        <dbReference type="EC" id="2.7.13.3"/>
    </reaction>
</comment>
<dbReference type="SUPFAM" id="SSF47384">
    <property type="entry name" value="Homodimeric domain of signal transducing histidine kinase"/>
    <property type="match status" value="1"/>
</dbReference>
<reference evidence="11" key="1">
    <citation type="journal article" date="2019" name="Int. J. Syst. Evol. Microbiol.">
        <title>The Global Catalogue of Microorganisms (GCM) 10K type strain sequencing project: providing services to taxonomists for standard genome sequencing and annotation.</title>
        <authorList>
            <consortium name="The Broad Institute Genomics Platform"/>
            <consortium name="The Broad Institute Genome Sequencing Center for Infectious Disease"/>
            <person name="Wu L."/>
            <person name="Ma J."/>
        </authorList>
    </citation>
    <scope>NUCLEOTIDE SEQUENCE [LARGE SCALE GENOMIC DNA]</scope>
    <source>
        <strain evidence="11">JCM 14370</strain>
    </source>
</reference>
<dbReference type="PROSITE" id="PS50112">
    <property type="entry name" value="PAS"/>
    <property type="match status" value="1"/>
</dbReference>
<dbReference type="PROSITE" id="PS50113">
    <property type="entry name" value="PAC"/>
    <property type="match status" value="1"/>
</dbReference>
<evidence type="ECO:0000313" key="10">
    <source>
        <dbReference type="EMBL" id="GGJ47514.1"/>
    </source>
</evidence>
<dbReference type="SUPFAM" id="SSF55785">
    <property type="entry name" value="PYP-like sensor domain (PAS domain)"/>
    <property type="match status" value="3"/>
</dbReference>
<dbReference type="CDD" id="cd00075">
    <property type="entry name" value="HATPase"/>
    <property type="match status" value="1"/>
</dbReference>
<keyword evidence="5" id="KW-0418">Kinase</keyword>
<organism evidence="10 11">
    <name type="scientific">Deinococcus roseus</name>
    <dbReference type="NCBI Taxonomy" id="392414"/>
    <lineage>
        <taxon>Bacteria</taxon>
        <taxon>Thermotogati</taxon>
        <taxon>Deinococcota</taxon>
        <taxon>Deinococci</taxon>
        <taxon>Deinococcales</taxon>
        <taxon>Deinococcaceae</taxon>
        <taxon>Deinococcus</taxon>
    </lineage>
</organism>
<dbReference type="InterPro" id="IPR013655">
    <property type="entry name" value="PAS_fold_3"/>
</dbReference>
<dbReference type="CDD" id="cd00082">
    <property type="entry name" value="HisKA"/>
    <property type="match status" value="1"/>
</dbReference>
<feature type="domain" description="Histidine kinase" evidence="7">
    <location>
        <begin position="394"/>
        <end position="609"/>
    </location>
</feature>
<evidence type="ECO:0000256" key="2">
    <source>
        <dbReference type="ARBA" id="ARBA00012438"/>
    </source>
</evidence>
<dbReference type="CDD" id="cd00130">
    <property type="entry name" value="PAS"/>
    <property type="match status" value="2"/>
</dbReference>
<dbReference type="Gene3D" id="3.30.450.20">
    <property type="entry name" value="PAS domain"/>
    <property type="match status" value="3"/>
</dbReference>
<name>A0ABQ2DAA3_9DEIO</name>
<dbReference type="SMART" id="SM00388">
    <property type="entry name" value="HisKA"/>
    <property type="match status" value="1"/>
</dbReference>
<dbReference type="Gene3D" id="3.30.565.10">
    <property type="entry name" value="Histidine kinase-like ATPase, C-terminal domain"/>
    <property type="match status" value="1"/>
</dbReference>
<keyword evidence="4" id="KW-0808">Transferase</keyword>
<dbReference type="RefSeq" id="WP_189005179.1">
    <property type="nucleotide sequence ID" value="NZ_BMOD01000017.1"/>
</dbReference>
<accession>A0ABQ2DAA3</accession>
<proteinExistence type="predicted"/>
<dbReference type="Gene3D" id="1.10.287.130">
    <property type="match status" value="1"/>
</dbReference>
<dbReference type="Pfam" id="PF08448">
    <property type="entry name" value="PAS_4"/>
    <property type="match status" value="1"/>
</dbReference>
<evidence type="ECO:0000256" key="5">
    <source>
        <dbReference type="ARBA" id="ARBA00022777"/>
    </source>
</evidence>
<protein>
    <recommendedName>
        <fullName evidence="2">histidine kinase</fullName>
        <ecNumber evidence="2">2.7.13.3</ecNumber>
    </recommendedName>
</protein>
<dbReference type="SMART" id="SM00086">
    <property type="entry name" value="PAC"/>
    <property type="match status" value="2"/>
</dbReference>
<feature type="domain" description="PAC" evidence="9">
    <location>
        <begin position="323"/>
        <end position="376"/>
    </location>
</feature>
<dbReference type="PRINTS" id="PR00344">
    <property type="entry name" value="BCTRLSENSOR"/>
</dbReference>
<dbReference type="SUPFAM" id="SSF55874">
    <property type="entry name" value="ATPase domain of HSP90 chaperone/DNA topoisomerase II/histidine kinase"/>
    <property type="match status" value="1"/>
</dbReference>
<evidence type="ECO:0000259" key="7">
    <source>
        <dbReference type="PROSITE" id="PS50109"/>
    </source>
</evidence>
<comment type="caution">
    <text evidence="10">The sequence shown here is derived from an EMBL/GenBank/DDBJ whole genome shotgun (WGS) entry which is preliminary data.</text>
</comment>
<dbReference type="PANTHER" id="PTHR43711:SF1">
    <property type="entry name" value="HISTIDINE KINASE 1"/>
    <property type="match status" value="1"/>
</dbReference>
<dbReference type="Proteomes" id="UP000632222">
    <property type="component" value="Unassembled WGS sequence"/>
</dbReference>
<dbReference type="PROSITE" id="PS50109">
    <property type="entry name" value="HIS_KIN"/>
    <property type="match status" value="1"/>
</dbReference>
<dbReference type="PANTHER" id="PTHR43711">
    <property type="entry name" value="TWO-COMPONENT HISTIDINE KINASE"/>
    <property type="match status" value="1"/>
</dbReference>